<feature type="compositionally biased region" description="Polar residues" evidence="1">
    <location>
        <begin position="180"/>
        <end position="193"/>
    </location>
</feature>
<protein>
    <recommendedName>
        <fullName evidence="3">Retrovirus-related Pol polyprotein from transposon TNT 1-94</fullName>
    </recommendedName>
</protein>
<name>A0A6L2NTS8_TANCI</name>
<proteinExistence type="predicted"/>
<gene>
    <name evidence="2" type="ORF">Tci_061005</name>
</gene>
<feature type="region of interest" description="Disordered" evidence="1">
    <location>
        <begin position="180"/>
        <end position="202"/>
    </location>
</feature>
<organism evidence="2">
    <name type="scientific">Tanacetum cinerariifolium</name>
    <name type="common">Dalmatian daisy</name>
    <name type="synonym">Chrysanthemum cinerariifolium</name>
    <dbReference type="NCBI Taxonomy" id="118510"/>
    <lineage>
        <taxon>Eukaryota</taxon>
        <taxon>Viridiplantae</taxon>
        <taxon>Streptophyta</taxon>
        <taxon>Embryophyta</taxon>
        <taxon>Tracheophyta</taxon>
        <taxon>Spermatophyta</taxon>
        <taxon>Magnoliopsida</taxon>
        <taxon>eudicotyledons</taxon>
        <taxon>Gunneridae</taxon>
        <taxon>Pentapetalae</taxon>
        <taxon>asterids</taxon>
        <taxon>campanulids</taxon>
        <taxon>Asterales</taxon>
        <taxon>Asteraceae</taxon>
        <taxon>Asteroideae</taxon>
        <taxon>Anthemideae</taxon>
        <taxon>Anthemidinae</taxon>
        <taxon>Tanacetum</taxon>
    </lineage>
</organism>
<dbReference type="PANTHER" id="PTHR11439:SF509">
    <property type="entry name" value="RNA-DIRECTED DNA POLYMERASE"/>
    <property type="match status" value="1"/>
</dbReference>
<dbReference type="AlphaFoldDB" id="A0A6L2NTS8"/>
<sequence length="584" mass="66278">MDECVSMSTPMATERLDADLQGTPINQTTYRRMIGGLMYLTASRPVIAYATFVCARYQARSTVKHLKEMRTMQDVKMIIIGISGGFQFLGGKLVSWSSKKQDCTAMSTTEAEYHSKTKHIDIHYHFIKEHVEKGTVELYFVDTEYQLVDTKALPKERFEYLVHRIGMYADVFRIDVPLTQSQPTKSTQGTDRTPSAPRSIRLTPPALVPTVDKACELILQDTLQVSLAEHKSRQEQEARENVALVEEHLASVEIEKMVEGQKNVVADSSIPRNAKHNILDTRLEPMSDKESPEVEFTDVVIPVNVNDEEDEIIDEVHIKEQVQQQVSEQIQNKVPVYVAEGLIMEWSYFSGHILHVHPAQPQITSVPEQQYQLYHNQHVELLPFAQEIRAILMMMLILRGRIVQSGKRPIEVLKADENMGVVCKWKTTWTTKRTPRIIDPYGEIVRNCIPPKVLLRVSIHLAWSASEKALDYVLAKGFVNEFPDLESIKLMKLFLHRLYPCRISHCFLNVFRFSCTHVGFVGFVEDGLFIVGGVSCCLELLVGEEDLLTLEVPALKNSSYRGTKSINSCCDRTVVSAEGETFCS</sequence>
<evidence type="ECO:0008006" key="3">
    <source>
        <dbReference type="Google" id="ProtNLM"/>
    </source>
</evidence>
<evidence type="ECO:0000256" key="1">
    <source>
        <dbReference type="SAM" id="MobiDB-lite"/>
    </source>
</evidence>
<dbReference type="EMBL" id="BKCJ010009873">
    <property type="protein sequence ID" value="GEU89027.1"/>
    <property type="molecule type" value="Genomic_DNA"/>
</dbReference>
<evidence type="ECO:0000313" key="2">
    <source>
        <dbReference type="EMBL" id="GEU89027.1"/>
    </source>
</evidence>
<dbReference type="CDD" id="cd09272">
    <property type="entry name" value="RNase_HI_RT_Ty1"/>
    <property type="match status" value="1"/>
</dbReference>
<dbReference type="PANTHER" id="PTHR11439">
    <property type="entry name" value="GAG-POL-RELATED RETROTRANSPOSON"/>
    <property type="match status" value="1"/>
</dbReference>
<reference evidence="2" key="1">
    <citation type="journal article" date="2019" name="Sci. Rep.">
        <title>Draft genome of Tanacetum cinerariifolium, the natural source of mosquito coil.</title>
        <authorList>
            <person name="Yamashiro T."/>
            <person name="Shiraishi A."/>
            <person name="Satake H."/>
            <person name="Nakayama K."/>
        </authorList>
    </citation>
    <scope>NUCLEOTIDE SEQUENCE</scope>
</reference>
<accession>A0A6L2NTS8</accession>
<comment type="caution">
    <text evidence="2">The sequence shown here is derived from an EMBL/GenBank/DDBJ whole genome shotgun (WGS) entry which is preliminary data.</text>
</comment>